<feature type="transmembrane region" description="Helical" evidence="6">
    <location>
        <begin position="31"/>
        <end position="50"/>
    </location>
</feature>
<evidence type="ECO:0000313" key="9">
    <source>
        <dbReference type="Proteomes" id="UP000266622"/>
    </source>
</evidence>
<comment type="subcellular location">
    <subcellularLocation>
        <location evidence="1">Cell membrane</location>
        <topology evidence="1">Multi-pass membrane protein</topology>
    </subcellularLocation>
</comment>
<dbReference type="InterPro" id="IPR049177">
    <property type="entry name" value="MgtC_SapB_SrpB_YhiD_N"/>
</dbReference>
<evidence type="ECO:0000256" key="1">
    <source>
        <dbReference type="ARBA" id="ARBA00004651"/>
    </source>
</evidence>
<accession>A0A397WM35</accession>
<keyword evidence="5 6" id="KW-0472">Membrane</keyword>
<evidence type="ECO:0000259" key="7">
    <source>
        <dbReference type="Pfam" id="PF02308"/>
    </source>
</evidence>
<dbReference type="PANTHER" id="PTHR33778">
    <property type="entry name" value="PROTEIN MGTC"/>
    <property type="match status" value="1"/>
</dbReference>
<reference evidence="8 9" key="1">
    <citation type="journal article" date="2018" name="Syst. Appl. Microbiol.">
        <title>A new symbiotic nanoarchaeote (Candidatus Nanoclepta minutus) and its host (Zestosphaera tikiterensis gen. nov., sp. nov.) from a New Zealand hot spring.</title>
        <authorList>
            <person name="St John E."/>
            <person name="Liu Y."/>
            <person name="Podar M."/>
            <person name="Stott M.B."/>
            <person name="Meneghin J."/>
            <person name="Chen Z."/>
            <person name="Lagutin K."/>
            <person name="Mitchell K."/>
            <person name="Reysenbach A.L."/>
        </authorList>
    </citation>
    <scope>NUCLEOTIDE SEQUENCE [LARGE SCALE GENOMIC DNA]</scope>
    <source>
        <strain evidence="8">NZ3</strain>
    </source>
</reference>
<keyword evidence="3 6" id="KW-0812">Transmembrane</keyword>
<evidence type="ECO:0000256" key="2">
    <source>
        <dbReference type="ARBA" id="ARBA00022475"/>
    </source>
</evidence>
<dbReference type="PRINTS" id="PR01837">
    <property type="entry name" value="MGTCSAPBPROT"/>
</dbReference>
<dbReference type="AlphaFoldDB" id="A0A397WM35"/>
<dbReference type="InterPro" id="IPR003416">
    <property type="entry name" value="MgtC/SapB/SrpB/YhiD_fam"/>
</dbReference>
<gene>
    <name evidence="8" type="ORF">BXU00_03195</name>
</gene>
<sequence>MGTLENLLKLLLSAFLSSLLGIEREYRHKPAGVRTHILVSVGATIFTILSSQAFPGADPARVASYIVAGIGFIGAGTIFKEEDKVVGLTTAASLWLTSSIGMAVGVGFYDLAVFGTIIGLLTLLLKPITDKLRA</sequence>
<comment type="caution">
    <text evidence="8">The sequence shown here is derived from an EMBL/GenBank/DDBJ whole genome shotgun (WGS) entry which is preliminary data.</text>
</comment>
<feature type="transmembrane region" description="Helical" evidence="6">
    <location>
        <begin position="99"/>
        <end position="125"/>
    </location>
</feature>
<keyword evidence="4 6" id="KW-1133">Transmembrane helix</keyword>
<proteinExistence type="predicted"/>
<organism evidence="8 9">
    <name type="scientific">Candidatus Nanoclepta minutus</name>
    <dbReference type="NCBI Taxonomy" id="1940235"/>
    <lineage>
        <taxon>Archaea</taxon>
        <taxon>Nanobdellota</taxon>
        <taxon>Candidatus Nanoclepta</taxon>
    </lineage>
</organism>
<protein>
    <recommendedName>
        <fullName evidence="7">MgtC/SapB/SrpB/YhiD N-terminal domain-containing protein</fullName>
    </recommendedName>
</protein>
<feature type="domain" description="MgtC/SapB/SrpB/YhiD N-terminal" evidence="7">
    <location>
        <begin position="10"/>
        <end position="128"/>
    </location>
</feature>
<dbReference type="GO" id="GO:0005886">
    <property type="term" value="C:plasma membrane"/>
    <property type="evidence" value="ECO:0007669"/>
    <property type="project" value="UniProtKB-SubCell"/>
</dbReference>
<feature type="transmembrane region" description="Helical" evidence="6">
    <location>
        <begin position="62"/>
        <end position="79"/>
    </location>
</feature>
<evidence type="ECO:0000256" key="5">
    <source>
        <dbReference type="ARBA" id="ARBA00023136"/>
    </source>
</evidence>
<dbReference type="Pfam" id="PF02308">
    <property type="entry name" value="MgtC"/>
    <property type="match status" value="1"/>
</dbReference>
<evidence type="ECO:0000313" key="8">
    <source>
        <dbReference type="EMBL" id="RIB35110.1"/>
    </source>
</evidence>
<evidence type="ECO:0000256" key="6">
    <source>
        <dbReference type="SAM" id="Phobius"/>
    </source>
</evidence>
<dbReference type="EMBL" id="MWMI01000006">
    <property type="protein sequence ID" value="RIB35110.1"/>
    <property type="molecule type" value="Genomic_DNA"/>
</dbReference>
<name>A0A397WM35_9ARCH</name>
<dbReference type="Proteomes" id="UP000266622">
    <property type="component" value="Unassembled WGS sequence"/>
</dbReference>
<evidence type="ECO:0000256" key="3">
    <source>
        <dbReference type="ARBA" id="ARBA00022692"/>
    </source>
</evidence>
<evidence type="ECO:0000256" key="4">
    <source>
        <dbReference type="ARBA" id="ARBA00022989"/>
    </source>
</evidence>
<dbReference type="PANTHER" id="PTHR33778:SF1">
    <property type="entry name" value="MAGNESIUM TRANSPORTER YHID-RELATED"/>
    <property type="match status" value="1"/>
</dbReference>
<keyword evidence="2" id="KW-1003">Cell membrane</keyword>